<keyword evidence="2" id="KW-1185">Reference proteome</keyword>
<evidence type="ECO:0000313" key="2">
    <source>
        <dbReference type="Proteomes" id="UP000823775"/>
    </source>
</evidence>
<protein>
    <submittedName>
        <fullName evidence="1">Uncharacterized protein</fullName>
    </submittedName>
</protein>
<organism evidence="1 2">
    <name type="scientific">Datura stramonium</name>
    <name type="common">Jimsonweed</name>
    <name type="synonym">Common thornapple</name>
    <dbReference type="NCBI Taxonomy" id="4076"/>
    <lineage>
        <taxon>Eukaryota</taxon>
        <taxon>Viridiplantae</taxon>
        <taxon>Streptophyta</taxon>
        <taxon>Embryophyta</taxon>
        <taxon>Tracheophyta</taxon>
        <taxon>Spermatophyta</taxon>
        <taxon>Magnoliopsida</taxon>
        <taxon>eudicotyledons</taxon>
        <taxon>Gunneridae</taxon>
        <taxon>Pentapetalae</taxon>
        <taxon>asterids</taxon>
        <taxon>lamiids</taxon>
        <taxon>Solanales</taxon>
        <taxon>Solanaceae</taxon>
        <taxon>Solanoideae</taxon>
        <taxon>Datureae</taxon>
        <taxon>Datura</taxon>
    </lineage>
</organism>
<name>A0ABS8RVT7_DATST</name>
<gene>
    <name evidence="1" type="ORF">HAX54_008850</name>
</gene>
<feature type="non-terminal residue" evidence="1">
    <location>
        <position position="52"/>
    </location>
</feature>
<proteinExistence type="predicted"/>
<dbReference type="EMBL" id="JACEIK010000147">
    <property type="protein sequence ID" value="MCD7450876.1"/>
    <property type="molecule type" value="Genomic_DNA"/>
</dbReference>
<accession>A0ABS8RVT7</accession>
<sequence>MGSLNSQEGVIIRYGEKVDVGELLVTGDCYSGRIPTRPCDKITAAMDDRNQK</sequence>
<dbReference type="Proteomes" id="UP000823775">
    <property type="component" value="Unassembled WGS sequence"/>
</dbReference>
<comment type="caution">
    <text evidence="1">The sequence shown here is derived from an EMBL/GenBank/DDBJ whole genome shotgun (WGS) entry which is preliminary data.</text>
</comment>
<evidence type="ECO:0000313" key="1">
    <source>
        <dbReference type="EMBL" id="MCD7450876.1"/>
    </source>
</evidence>
<reference evidence="1 2" key="1">
    <citation type="journal article" date="2021" name="BMC Genomics">
        <title>Datura genome reveals duplications of psychoactive alkaloid biosynthetic genes and high mutation rate following tissue culture.</title>
        <authorList>
            <person name="Rajewski A."/>
            <person name="Carter-House D."/>
            <person name="Stajich J."/>
            <person name="Litt A."/>
        </authorList>
    </citation>
    <scope>NUCLEOTIDE SEQUENCE [LARGE SCALE GENOMIC DNA]</scope>
    <source>
        <strain evidence="1">AR-01</strain>
    </source>
</reference>